<dbReference type="InterPro" id="IPR008914">
    <property type="entry name" value="PEBP"/>
</dbReference>
<dbReference type="CDD" id="cd00865">
    <property type="entry name" value="PEBP_bact_arch"/>
    <property type="match status" value="1"/>
</dbReference>
<dbReference type="InterPro" id="IPR005247">
    <property type="entry name" value="YbhB_YbcL/LppC-like"/>
</dbReference>
<dbReference type="Pfam" id="PF01161">
    <property type="entry name" value="PBP"/>
    <property type="match status" value="1"/>
</dbReference>
<organism evidence="2">
    <name type="scientific">marine metagenome</name>
    <dbReference type="NCBI Taxonomy" id="408172"/>
    <lineage>
        <taxon>unclassified sequences</taxon>
        <taxon>metagenomes</taxon>
        <taxon>ecological metagenomes</taxon>
    </lineage>
</organism>
<dbReference type="PANTHER" id="PTHR30289:SF1">
    <property type="entry name" value="PEBP (PHOSPHATIDYLETHANOLAMINE-BINDING PROTEIN) FAMILY PROTEIN"/>
    <property type="match status" value="1"/>
</dbReference>
<sequence length="208" mass="22973">MKLISNTFEHNAFIPERCAFGIKDSDHHMTLGENKNPHLAWSNIPEEAQSLILICVDTDVPSSLEHFNKEGATISAALPRVEFMHWVMVDIRPIDGGVSEGECSDGITPGGKQNPNGPEGSRQGINDYTSFMAGDPEMEGNYFGYEGPCPPWNDEIAHHYRFKLFACDFDVCPVAETFTGQDVLKVVQGHILSETELTGLYSLNPNLS</sequence>
<evidence type="ECO:0008006" key="3">
    <source>
        <dbReference type="Google" id="ProtNLM"/>
    </source>
</evidence>
<feature type="region of interest" description="Disordered" evidence="1">
    <location>
        <begin position="101"/>
        <end position="124"/>
    </location>
</feature>
<proteinExistence type="predicted"/>
<dbReference type="Gene3D" id="3.90.280.10">
    <property type="entry name" value="PEBP-like"/>
    <property type="match status" value="1"/>
</dbReference>
<name>A0A381TPV3_9ZZZZ</name>
<gene>
    <name evidence="2" type="ORF">METZ01_LOCUS70914</name>
</gene>
<evidence type="ECO:0000256" key="1">
    <source>
        <dbReference type="SAM" id="MobiDB-lite"/>
    </source>
</evidence>
<dbReference type="AlphaFoldDB" id="A0A381TPV3"/>
<accession>A0A381TPV3</accession>
<dbReference type="SUPFAM" id="SSF49777">
    <property type="entry name" value="PEBP-like"/>
    <property type="match status" value="1"/>
</dbReference>
<dbReference type="EMBL" id="UINC01004957">
    <property type="protein sequence ID" value="SVA18060.1"/>
    <property type="molecule type" value="Genomic_DNA"/>
</dbReference>
<protein>
    <recommendedName>
        <fullName evidence="3">YbhB/YbcL family Raf kinase inhibitor-like protein</fullName>
    </recommendedName>
</protein>
<dbReference type="InterPro" id="IPR036610">
    <property type="entry name" value="PEBP-like_sf"/>
</dbReference>
<evidence type="ECO:0000313" key="2">
    <source>
        <dbReference type="EMBL" id="SVA18060.1"/>
    </source>
</evidence>
<dbReference type="PANTHER" id="PTHR30289">
    <property type="entry name" value="UNCHARACTERIZED PROTEIN YBCL-RELATED"/>
    <property type="match status" value="1"/>
</dbReference>
<reference evidence="2" key="1">
    <citation type="submission" date="2018-05" db="EMBL/GenBank/DDBJ databases">
        <authorList>
            <person name="Lanie J.A."/>
            <person name="Ng W.-L."/>
            <person name="Kazmierczak K.M."/>
            <person name="Andrzejewski T.M."/>
            <person name="Davidsen T.M."/>
            <person name="Wayne K.J."/>
            <person name="Tettelin H."/>
            <person name="Glass J.I."/>
            <person name="Rusch D."/>
            <person name="Podicherti R."/>
            <person name="Tsui H.-C.T."/>
            <person name="Winkler M.E."/>
        </authorList>
    </citation>
    <scope>NUCLEOTIDE SEQUENCE</scope>
</reference>